<keyword evidence="6" id="KW-1185">Reference proteome</keyword>
<gene>
    <name evidence="4" type="ORF">C1SCF055_LOCUS35383</name>
</gene>
<organism evidence="4">
    <name type="scientific">Cladocopium goreaui</name>
    <dbReference type="NCBI Taxonomy" id="2562237"/>
    <lineage>
        <taxon>Eukaryota</taxon>
        <taxon>Sar</taxon>
        <taxon>Alveolata</taxon>
        <taxon>Dinophyceae</taxon>
        <taxon>Suessiales</taxon>
        <taxon>Symbiodiniaceae</taxon>
        <taxon>Cladocopium</taxon>
    </lineage>
</organism>
<evidence type="ECO:0000256" key="1">
    <source>
        <dbReference type="SAM" id="Coils"/>
    </source>
</evidence>
<proteinExistence type="predicted"/>
<feature type="signal peptide" evidence="3">
    <location>
        <begin position="1"/>
        <end position="16"/>
    </location>
</feature>
<dbReference type="EMBL" id="CAMXCT030004713">
    <property type="protein sequence ID" value="CAL4797384.1"/>
    <property type="molecule type" value="Genomic_DNA"/>
</dbReference>
<evidence type="ECO:0000256" key="3">
    <source>
        <dbReference type="SAM" id="SignalP"/>
    </source>
</evidence>
<feature type="chain" id="PRO_5043271510" evidence="3">
    <location>
        <begin position="17"/>
        <end position="643"/>
    </location>
</feature>
<dbReference type="Proteomes" id="UP001152797">
    <property type="component" value="Unassembled WGS sequence"/>
</dbReference>
<evidence type="ECO:0000313" key="4">
    <source>
        <dbReference type="EMBL" id="CAI4010072.1"/>
    </source>
</evidence>
<feature type="coiled-coil region" evidence="1">
    <location>
        <begin position="423"/>
        <end position="457"/>
    </location>
</feature>
<feature type="region of interest" description="Disordered" evidence="2">
    <location>
        <begin position="620"/>
        <end position="643"/>
    </location>
</feature>
<comment type="caution">
    <text evidence="4">The sequence shown here is derived from an EMBL/GenBank/DDBJ whole genome shotgun (WGS) entry which is preliminary data.</text>
</comment>
<dbReference type="AlphaFoldDB" id="A0A9P1DHK8"/>
<protein>
    <submittedName>
        <fullName evidence="4">Uncharacterized protein</fullName>
    </submittedName>
</protein>
<name>A0A9P1DHK8_9DINO</name>
<dbReference type="EMBL" id="CAMXCT020004713">
    <property type="protein sequence ID" value="CAL1163447.1"/>
    <property type="molecule type" value="Genomic_DNA"/>
</dbReference>
<feature type="region of interest" description="Disordered" evidence="2">
    <location>
        <begin position="242"/>
        <end position="266"/>
    </location>
</feature>
<sequence>MIRVLCLFAVVHGFLAMETETRPVTKVVNLLKDMQTNLEKEAKEDEDTYEKMQCWCKSNGDEKAKSIEEAQNHVKALEARVDELTATSSRLTSEITHTEDEVSSNEKALEASEALRAKQVTEFAADEKDLTQSATSVDNALGVIGTSQSSFLQTSNRRVANALTQLKIALSKHDRLFTKAQRSDVEFLQTSLETPGAVEGLLTGLKDSFEVQLSDLKKQETEDKKAHEGLVKAKTEEIQAGKKQLEAKKEQNASADLEKEQSKQDIRDTTAALEADGAVSTEVKEKCAVMDTDYDKRSKLRSEEQAAVSKTIEVLTADEAHDVFGKTFSFLQVSSHDNRQDRAAAVLAAAGRKLDSRLTTLALTMKLDSFEKVKKAIDEMKADLKKQQAAEVEQKDWCVDELQKTKLETQDKTHSEQQKLAELEALQSKVAQLGADIKSLEDEVAEMNKQTQVAGQNREKENKEFQGVVMEQRQTQKLLQEASASLKKFYVKAPAFIQAKKSKAGEPEFKDYKEQSSSFGVISMLQQLIADAKAMEVEATHAETSAQEDYEAFAKTTTASIETKKKEMTTKEEEKGATEASLVEARQAKEGLTTELEELATFTGELHNQCDTLMQQFDARQSARSDEMDSLDQAKSMLSGAKA</sequence>
<evidence type="ECO:0000313" key="6">
    <source>
        <dbReference type="Proteomes" id="UP001152797"/>
    </source>
</evidence>
<accession>A0A9P1DHK8</accession>
<feature type="coiled-coil region" evidence="1">
    <location>
        <begin position="28"/>
        <end position="94"/>
    </location>
</feature>
<evidence type="ECO:0000313" key="5">
    <source>
        <dbReference type="EMBL" id="CAL1163447.1"/>
    </source>
</evidence>
<dbReference type="EMBL" id="CAMXCT010004713">
    <property type="protein sequence ID" value="CAI4010072.1"/>
    <property type="molecule type" value="Genomic_DNA"/>
</dbReference>
<keyword evidence="3" id="KW-0732">Signal</keyword>
<dbReference type="OrthoDB" id="432751at2759"/>
<reference evidence="4" key="1">
    <citation type="submission" date="2022-10" db="EMBL/GenBank/DDBJ databases">
        <authorList>
            <person name="Chen Y."/>
            <person name="Dougan E. K."/>
            <person name="Chan C."/>
            <person name="Rhodes N."/>
            <person name="Thang M."/>
        </authorList>
    </citation>
    <scope>NUCLEOTIDE SEQUENCE</scope>
</reference>
<evidence type="ECO:0000256" key="2">
    <source>
        <dbReference type="SAM" id="MobiDB-lite"/>
    </source>
</evidence>
<reference evidence="5" key="2">
    <citation type="submission" date="2024-04" db="EMBL/GenBank/DDBJ databases">
        <authorList>
            <person name="Chen Y."/>
            <person name="Shah S."/>
            <person name="Dougan E. K."/>
            <person name="Thang M."/>
            <person name="Chan C."/>
        </authorList>
    </citation>
    <scope>NUCLEOTIDE SEQUENCE [LARGE SCALE GENOMIC DNA]</scope>
</reference>
<keyword evidence="1" id="KW-0175">Coiled coil</keyword>